<feature type="transmembrane region" description="Helical" evidence="1">
    <location>
        <begin position="277"/>
        <end position="295"/>
    </location>
</feature>
<gene>
    <name evidence="3" type="ORF">KUL25_17425</name>
</gene>
<keyword evidence="1" id="KW-0472">Membrane</keyword>
<organism evidence="3">
    <name type="scientific">Gymnodinialimonas phycosphaerae</name>
    <dbReference type="NCBI Taxonomy" id="2841589"/>
    <lineage>
        <taxon>Bacteria</taxon>
        <taxon>Pseudomonadati</taxon>
        <taxon>Pseudomonadota</taxon>
        <taxon>Alphaproteobacteria</taxon>
        <taxon>Rhodobacterales</taxon>
        <taxon>Paracoccaceae</taxon>
        <taxon>Gymnodinialimonas</taxon>
    </lineage>
</organism>
<sequence>MSGSRFTRGNGGLAALGPGLLLATLGAVVLTPDAMLMRLSGMDGVQMLGWRSSIMGVVLIAAWAVSRVGHWRRDLALVFSGGGLAIAVCQGVNGTLFTFGIVGAPVTMVLLGVATVPVFAALFSWALMGEATGRATWVTIGCVLAGITVAVLGKGEGVWDASALVGALYGLGVAVCLALSFVLIRRFGDMPILPTVGLGALGAGAVGIVLVGPAQMLGDAVLWPILVTGAVVLPVSFFCLSLASRYTAAANVSLLLLLETVLGPLWVWLAIGEAPTPMMLGGGAIVVGSLALYLLRERLTAGR</sequence>
<feature type="transmembrane region" description="Helical" evidence="1">
    <location>
        <begin position="220"/>
        <end position="240"/>
    </location>
</feature>
<feature type="transmembrane region" description="Helical" evidence="1">
    <location>
        <begin position="164"/>
        <end position="184"/>
    </location>
</feature>
<evidence type="ECO:0000259" key="2">
    <source>
        <dbReference type="Pfam" id="PF00892"/>
    </source>
</evidence>
<dbReference type="PANTHER" id="PTHR22911">
    <property type="entry name" value="ACYL-MALONYL CONDENSING ENZYME-RELATED"/>
    <property type="match status" value="1"/>
</dbReference>
<dbReference type="EMBL" id="JAIMBW010000001">
    <property type="protein sequence ID" value="MBY4894542.1"/>
    <property type="molecule type" value="Genomic_DNA"/>
</dbReference>
<dbReference type="GO" id="GO:0016020">
    <property type="term" value="C:membrane"/>
    <property type="evidence" value="ECO:0007669"/>
    <property type="project" value="InterPro"/>
</dbReference>
<feature type="domain" description="EamA" evidence="2">
    <location>
        <begin position="165"/>
        <end position="294"/>
    </location>
</feature>
<dbReference type="PANTHER" id="PTHR22911:SF137">
    <property type="entry name" value="SOLUTE CARRIER FAMILY 35 MEMBER G2-RELATED"/>
    <property type="match status" value="1"/>
</dbReference>
<dbReference type="RefSeq" id="WP_257894097.1">
    <property type="nucleotide sequence ID" value="NZ_JAIMBW010000001.1"/>
</dbReference>
<dbReference type="EMBL" id="CP078073">
    <property type="protein sequence ID" value="QXL87192.1"/>
    <property type="molecule type" value="Genomic_DNA"/>
</dbReference>
<keyword evidence="4" id="KW-1185">Reference proteome</keyword>
<protein>
    <submittedName>
        <fullName evidence="3">DMT family transporter</fullName>
    </submittedName>
</protein>
<accession>A0A975TTD3</accession>
<keyword evidence="1" id="KW-1133">Transmembrane helix</keyword>
<feature type="transmembrane region" description="Helical" evidence="1">
    <location>
        <begin position="135"/>
        <end position="152"/>
    </location>
</feature>
<dbReference type="AlphaFoldDB" id="A0A975TTD3"/>
<name>A0A975TTD3_9RHOB</name>
<evidence type="ECO:0000313" key="4">
    <source>
        <dbReference type="Proteomes" id="UP000693972"/>
    </source>
</evidence>
<feature type="transmembrane region" description="Helical" evidence="1">
    <location>
        <begin position="108"/>
        <end position="128"/>
    </location>
</feature>
<feature type="transmembrane region" description="Helical" evidence="1">
    <location>
        <begin position="252"/>
        <end position="271"/>
    </location>
</feature>
<feature type="transmembrane region" description="Helical" evidence="1">
    <location>
        <begin position="75"/>
        <end position="102"/>
    </location>
</feature>
<reference evidence="3 4" key="1">
    <citation type="submission" date="2021-07" db="EMBL/GenBank/DDBJ databases">
        <title>Karlodiniumbacter phycospheric gen. nov., sp. nov., a phycosphere bacterium isolated from karlodinium veneficum.</title>
        <authorList>
            <person name="Peng Y."/>
            <person name="Jiang L."/>
            <person name="Lee J."/>
        </authorList>
    </citation>
    <scope>NUCLEOTIDE SEQUENCE</scope>
    <source>
        <strain evidence="3 4">N5</strain>
    </source>
</reference>
<feature type="transmembrane region" description="Helical" evidence="1">
    <location>
        <begin position="196"/>
        <end position="214"/>
    </location>
</feature>
<proteinExistence type="predicted"/>
<dbReference type="Proteomes" id="UP000693972">
    <property type="component" value="Unassembled WGS sequence"/>
</dbReference>
<evidence type="ECO:0000256" key="1">
    <source>
        <dbReference type="SAM" id="Phobius"/>
    </source>
</evidence>
<keyword evidence="1" id="KW-0812">Transmembrane</keyword>
<feature type="transmembrane region" description="Helical" evidence="1">
    <location>
        <begin position="50"/>
        <end position="68"/>
    </location>
</feature>
<dbReference type="SUPFAM" id="SSF103481">
    <property type="entry name" value="Multidrug resistance efflux transporter EmrE"/>
    <property type="match status" value="2"/>
</dbReference>
<evidence type="ECO:0000313" key="3">
    <source>
        <dbReference type="EMBL" id="QXL87192.1"/>
    </source>
</evidence>
<feature type="transmembrane region" description="Helical" evidence="1">
    <location>
        <begin position="12"/>
        <end position="30"/>
    </location>
</feature>
<feature type="domain" description="EamA" evidence="2">
    <location>
        <begin position="19"/>
        <end position="151"/>
    </location>
</feature>
<dbReference type="InterPro" id="IPR037185">
    <property type="entry name" value="EmrE-like"/>
</dbReference>
<dbReference type="InterPro" id="IPR000620">
    <property type="entry name" value="EamA_dom"/>
</dbReference>
<dbReference type="Pfam" id="PF00892">
    <property type="entry name" value="EamA"/>
    <property type="match status" value="2"/>
</dbReference>